<organism evidence="2 3">
    <name type="scientific">Mucor lusitanicus CBS 277.49</name>
    <dbReference type="NCBI Taxonomy" id="747725"/>
    <lineage>
        <taxon>Eukaryota</taxon>
        <taxon>Fungi</taxon>
        <taxon>Fungi incertae sedis</taxon>
        <taxon>Mucoromycota</taxon>
        <taxon>Mucoromycotina</taxon>
        <taxon>Mucoromycetes</taxon>
        <taxon>Mucorales</taxon>
        <taxon>Mucorineae</taxon>
        <taxon>Mucoraceae</taxon>
        <taxon>Mucor</taxon>
    </lineage>
</organism>
<dbReference type="AlphaFoldDB" id="A0A162RMA6"/>
<dbReference type="OrthoDB" id="2138242at2759"/>
<name>A0A162RMA6_MUCCL</name>
<feature type="region of interest" description="Disordered" evidence="1">
    <location>
        <begin position="198"/>
        <end position="219"/>
    </location>
</feature>
<sequence length="535" mass="60017">MKIQTIIIGEYQISPAVSFCLYQLPSPLVTPPRSLNTRDHQDQYFNYFCLEDLFAIFDLHLINQDLIRSYRHYPGFFCKDEAGRSYIQTHVMADIAQKHNLCALADVCRLRDDELIAGGAIPLLKMTTFVRLFGKPAVMSLDFEARPLDGNEWFFQQNKVKIEPFSPTLPAFISPSNSPHPRTHRLSSDVLSNASSSLSITSQMAASPPHKEDHTGIKLPKPSSLLLKRLAPKHGHKKNLTILTPSYNDDEDDAHLNSIQSAPLKRSTIPPFHHLHNSTQKHKITKRVSPPTPSFLTVKSNNPRRLAVPATASAVSAPWPKTAAQTRFPSPPIVPSQQPAWGQYHQQQHSSSKLKPTIKTATMPYFPRTPTTTTTTTPSHPSATTPTTSSSPSASSLSQKQKFLQPFEFLYDHIEQTRTLKTTLDDQIRRSSSLMQTLQSSGTMVESLVRRQVRDMVDQKLESKLKECIERISRLEHRVPAKDIPISPSVSPSPTRPKMTSTTATTTTNKEPAQDLLSQLMSRIDQLESKLERQA</sequence>
<keyword evidence="3" id="KW-1185">Reference proteome</keyword>
<dbReference type="Proteomes" id="UP000077051">
    <property type="component" value="Unassembled WGS sequence"/>
</dbReference>
<dbReference type="VEuPathDB" id="FungiDB:MUCCIDRAFT_77755"/>
<feature type="compositionally biased region" description="Low complexity" evidence="1">
    <location>
        <begin position="484"/>
        <end position="493"/>
    </location>
</feature>
<evidence type="ECO:0000313" key="3">
    <source>
        <dbReference type="Proteomes" id="UP000077051"/>
    </source>
</evidence>
<accession>A0A162RMA6</accession>
<reference evidence="2 3" key="1">
    <citation type="submission" date="2015-06" db="EMBL/GenBank/DDBJ databases">
        <title>Expansion of signal transduction pathways in fungi by whole-genome duplication.</title>
        <authorList>
            <consortium name="DOE Joint Genome Institute"/>
            <person name="Corrochano L.M."/>
            <person name="Kuo A."/>
            <person name="Marcet-Houben M."/>
            <person name="Polaino S."/>
            <person name="Salamov A."/>
            <person name="Villalobos J.M."/>
            <person name="Alvarez M.I."/>
            <person name="Avalos J."/>
            <person name="Benito E.P."/>
            <person name="Benoit I."/>
            <person name="Burger G."/>
            <person name="Camino L.P."/>
            <person name="Canovas D."/>
            <person name="Cerda-Olmedo E."/>
            <person name="Cheng J.-F."/>
            <person name="Dominguez A."/>
            <person name="Elias M."/>
            <person name="Eslava A.P."/>
            <person name="Glaser F."/>
            <person name="Grimwood J."/>
            <person name="Gutierrez G."/>
            <person name="Heitman J."/>
            <person name="Henrissat B."/>
            <person name="Iturriaga E.A."/>
            <person name="Lang B.F."/>
            <person name="Lavin J.L."/>
            <person name="Lee S."/>
            <person name="Li W."/>
            <person name="Lindquist E."/>
            <person name="Lopez-Garcia S."/>
            <person name="Luque E.M."/>
            <person name="Marcos A.T."/>
            <person name="Martin J."/>
            <person name="Mccluskey K."/>
            <person name="Medina H.R."/>
            <person name="Miralles-Duran A."/>
            <person name="Miyazaki A."/>
            <person name="Munoz-Torres E."/>
            <person name="Oguiza J.A."/>
            <person name="Ohm R."/>
            <person name="Olmedo M."/>
            <person name="Orejas M."/>
            <person name="Ortiz-Castellanos L."/>
            <person name="Pisabarro A.G."/>
            <person name="Rodriguez-Romero J."/>
            <person name="Ruiz-Herrera J."/>
            <person name="Ruiz-Vazquez R."/>
            <person name="Sanz C."/>
            <person name="Schackwitz W."/>
            <person name="Schmutz J."/>
            <person name="Shahriari M."/>
            <person name="Shelest E."/>
            <person name="Silva-Franco F."/>
            <person name="Soanes D."/>
            <person name="Syed K."/>
            <person name="Tagua V.G."/>
            <person name="Talbot N.J."/>
            <person name="Thon M."/>
            <person name="De Vries R.P."/>
            <person name="Wiebenga A."/>
            <person name="Yadav J.S."/>
            <person name="Braun E.L."/>
            <person name="Baker S."/>
            <person name="Garre V."/>
            <person name="Horwitz B."/>
            <person name="Torres-Martinez S."/>
            <person name="Idnurm A."/>
            <person name="Herrera-Estrella A."/>
            <person name="Gabaldon T."/>
            <person name="Grigoriev I.V."/>
        </authorList>
    </citation>
    <scope>NUCLEOTIDE SEQUENCE [LARGE SCALE GENOMIC DNA]</scope>
    <source>
        <strain evidence="2 3">CBS 277.49</strain>
    </source>
</reference>
<feature type="compositionally biased region" description="Low complexity" evidence="1">
    <location>
        <begin position="369"/>
        <end position="396"/>
    </location>
</feature>
<gene>
    <name evidence="2" type="ORF">MUCCIDRAFT_77755</name>
</gene>
<feature type="region of interest" description="Disordered" evidence="1">
    <location>
        <begin position="483"/>
        <end position="513"/>
    </location>
</feature>
<proteinExistence type="predicted"/>
<protein>
    <submittedName>
        <fullName evidence="2">Uncharacterized protein</fullName>
    </submittedName>
</protein>
<feature type="compositionally biased region" description="Polar residues" evidence="1">
    <location>
        <begin position="335"/>
        <end position="354"/>
    </location>
</feature>
<evidence type="ECO:0000313" key="2">
    <source>
        <dbReference type="EMBL" id="OAD07259.1"/>
    </source>
</evidence>
<evidence type="ECO:0000256" key="1">
    <source>
        <dbReference type="SAM" id="MobiDB-lite"/>
    </source>
</evidence>
<comment type="caution">
    <text evidence="2">The sequence shown here is derived from an EMBL/GenBank/DDBJ whole genome shotgun (WGS) entry which is preliminary data.</text>
</comment>
<dbReference type="EMBL" id="AMYB01000002">
    <property type="protein sequence ID" value="OAD07259.1"/>
    <property type="molecule type" value="Genomic_DNA"/>
</dbReference>
<feature type="region of interest" description="Disordered" evidence="1">
    <location>
        <begin position="318"/>
        <end position="398"/>
    </location>
</feature>